<name>A0A3Q4H9Y9_NEOBR</name>
<dbReference type="InterPro" id="IPR036397">
    <property type="entry name" value="RNaseH_sf"/>
</dbReference>
<dbReference type="GO" id="GO:0003676">
    <property type="term" value="F:nucleic acid binding"/>
    <property type="evidence" value="ECO:0007669"/>
    <property type="project" value="InterPro"/>
</dbReference>
<dbReference type="Ensembl" id="ENSNBRT00000017420.1">
    <property type="protein sequence ID" value="ENSNBRP00000016963.1"/>
    <property type="gene ID" value="ENSNBRG00000013099.1"/>
</dbReference>
<accession>A0A3Q4H9Y9</accession>
<evidence type="ECO:0000313" key="1">
    <source>
        <dbReference type="Ensembl" id="ENSNBRP00000016963.1"/>
    </source>
</evidence>
<evidence type="ECO:0008006" key="3">
    <source>
        <dbReference type="Google" id="ProtNLM"/>
    </source>
</evidence>
<keyword evidence="2" id="KW-1185">Reference proteome</keyword>
<protein>
    <recommendedName>
        <fullName evidence="3">Tc1-like transposase DDE domain-containing protein</fullName>
    </recommendedName>
</protein>
<dbReference type="AlphaFoldDB" id="A0A3Q4H9Y9"/>
<reference evidence="1" key="1">
    <citation type="submission" date="2025-08" db="UniProtKB">
        <authorList>
            <consortium name="Ensembl"/>
        </authorList>
    </citation>
    <scope>IDENTIFICATION</scope>
</reference>
<dbReference type="GeneTree" id="ENSGT01030000234970"/>
<dbReference type="Gene3D" id="3.30.420.10">
    <property type="entry name" value="Ribonuclease H-like superfamily/Ribonuclease H"/>
    <property type="match status" value="1"/>
</dbReference>
<reference evidence="1" key="2">
    <citation type="submission" date="2025-09" db="UniProtKB">
        <authorList>
            <consortium name="Ensembl"/>
        </authorList>
    </citation>
    <scope>IDENTIFICATION</scope>
</reference>
<dbReference type="Bgee" id="ENSNBRG00000013099">
    <property type="expression patterns" value="Expressed in mesonephros and 6 other cell types or tissues"/>
</dbReference>
<dbReference type="STRING" id="32507.ENSNBRP00000016963"/>
<dbReference type="Proteomes" id="UP000261580">
    <property type="component" value="Unassembled WGS sequence"/>
</dbReference>
<dbReference type="OMA" id="WCDLKNS"/>
<proteinExistence type="predicted"/>
<sequence length="88" mass="10184">MPLKWVFQQNNDPKHTSEQVTSWLQTKKSPAQSLDLNLIENLWCDLKNSVFDAKPKNTKNLWNLVQLAWAATSVCRCQMLVDCKYSSL</sequence>
<evidence type="ECO:0000313" key="2">
    <source>
        <dbReference type="Proteomes" id="UP000261580"/>
    </source>
</evidence>
<organism evidence="1 2">
    <name type="scientific">Neolamprologus brichardi</name>
    <name type="common">Fairy cichlid</name>
    <name type="synonym">Lamprologus brichardi</name>
    <dbReference type="NCBI Taxonomy" id="32507"/>
    <lineage>
        <taxon>Eukaryota</taxon>
        <taxon>Metazoa</taxon>
        <taxon>Chordata</taxon>
        <taxon>Craniata</taxon>
        <taxon>Vertebrata</taxon>
        <taxon>Euteleostomi</taxon>
        <taxon>Actinopterygii</taxon>
        <taxon>Neopterygii</taxon>
        <taxon>Teleostei</taxon>
        <taxon>Neoteleostei</taxon>
        <taxon>Acanthomorphata</taxon>
        <taxon>Ovalentaria</taxon>
        <taxon>Cichlomorphae</taxon>
        <taxon>Cichliformes</taxon>
        <taxon>Cichlidae</taxon>
        <taxon>African cichlids</taxon>
        <taxon>Pseudocrenilabrinae</taxon>
        <taxon>Lamprologini</taxon>
        <taxon>Neolamprologus</taxon>
    </lineage>
</organism>